<dbReference type="Proteomes" id="UP000271162">
    <property type="component" value="Unassembled WGS sequence"/>
</dbReference>
<dbReference type="EMBL" id="UYSL01028237">
    <property type="protein sequence ID" value="VDL87409.1"/>
    <property type="molecule type" value="Genomic_DNA"/>
</dbReference>
<dbReference type="WBParaSite" id="NBR_0002251201-mRNA-1">
    <property type="protein sequence ID" value="NBR_0002251201-mRNA-1"/>
    <property type="gene ID" value="NBR_0002251201"/>
</dbReference>
<reference evidence="3" key="1">
    <citation type="submission" date="2017-02" db="UniProtKB">
        <authorList>
            <consortium name="WormBaseParasite"/>
        </authorList>
    </citation>
    <scope>IDENTIFICATION</scope>
</reference>
<evidence type="ECO:0000313" key="3">
    <source>
        <dbReference type="WBParaSite" id="NBR_0002251201-mRNA-1"/>
    </source>
</evidence>
<evidence type="ECO:0000313" key="1">
    <source>
        <dbReference type="EMBL" id="VDL87409.1"/>
    </source>
</evidence>
<name>A0A0N4YZ40_NIPBR</name>
<dbReference type="AlphaFoldDB" id="A0A0N4YZ40"/>
<reference evidence="1 2" key="2">
    <citation type="submission" date="2018-11" db="EMBL/GenBank/DDBJ databases">
        <authorList>
            <consortium name="Pathogen Informatics"/>
        </authorList>
    </citation>
    <scope>NUCLEOTIDE SEQUENCE [LARGE SCALE GENOMIC DNA]</scope>
</reference>
<organism evidence="3">
    <name type="scientific">Nippostrongylus brasiliensis</name>
    <name type="common">Rat hookworm</name>
    <dbReference type="NCBI Taxonomy" id="27835"/>
    <lineage>
        <taxon>Eukaryota</taxon>
        <taxon>Metazoa</taxon>
        <taxon>Ecdysozoa</taxon>
        <taxon>Nematoda</taxon>
        <taxon>Chromadorea</taxon>
        <taxon>Rhabditida</taxon>
        <taxon>Rhabditina</taxon>
        <taxon>Rhabditomorpha</taxon>
        <taxon>Strongyloidea</taxon>
        <taxon>Heligmosomidae</taxon>
        <taxon>Nippostrongylus</taxon>
    </lineage>
</organism>
<keyword evidence="2" id="KW-1185">Reference proteome</keyword>
<proteinExistence type="predicted"/>
<protein>
    <submittedName>
        <fullName evidence="1 3">Uncharacterized protein</fullName>
    </submittedName>
</protein>
<gene>
    <name evidence="1" type="ORF">NBR_LOCUS22513</name>
</gene>
<sequence length="39" mass="4444">MEGSSVFHFPHREKTSEQDLWSDVCRAPVDGEVNVVVKK</sequence>
<evidence type="ECO:0000313" key="2">
    <source>
        <dbReference type="Proteomes" id="UP000271162"/>
    </source>
</evidence>
<accession>A0A0N4YZ40</accession>